<accession>A0A318PHT9</accession>
<dbReference type="PROSITE" id="PS50977">
    <property type="entry name" value="HTH_TETR_2"/>
    <property type="match status" value="1"/>
</dbReference>
<keyword evidence="2" id="KW-1185">Reference proteome</keyword>
<dbReference type="GO" id="GO:0003677">
    <property type="term" value="F:DNA binding"/>
    <property type="evidence" value="ECO:0007669"/>
    <property type="project" value="UniProtKB-UniRule"/>
</dbReference>
<dbReference type="SUPFAM" id="SSF48498">
    <property type="entry name" value="Tetracyclin repressor-like, C-terminal domain"/>
    <property type="match status" value="1"/>
</dbReference>
<organism evidence="1 2">
    <name type="scientific">Komagataeibacter xylinus</name>
    <name type="common">Gluconacetobacter xylinus</name>
    <dbReference type="NCBI Taxonomy" id="28448"/>
    <lineage>
        <taxon>Bacteria</taxon>
        <taxon>Pseudomonadati</taxon>
        <taxon>Pseudomonadota</taxon>
        <taxon>Alphaproteobacteria</taxon>
        <taxon>Acetobacterales</taxon>
        <taxon>Acetobacteraceae</taxon>
        <taxon>Komagataeibacter</taxon>
    </lineage>
</organism>
<reference evidence="1 2" key="1">
    <citation type="submission" date="2017-07" db="EMBL/GenBank/DDBJ databases">
        <title>A draft genome sequence of Komagataeibacter xylinus LMG 1515.</title>
        <authorList>
            <person name="Skraban J."/>
            <person name="Cleenwerck I."/>
            <person name="Vandamme P."/>
            <person name="Trcek J."/>
        </authorList>
    </citation>
    <scope>NUCLEOTIDE SEQUENCE [LARGE SCALE GENOMIC DNA]</scope>
    <source>
        <strain evidence="1 2">LMG 1515</strain>
    </source>
</reference>
<dbReference type="InterPro" id="IPR036271">
    <property type="entry name" value="Tet_transcr_reg_TetR-rel_C_sf"/>
</dbReference>
<protein>
    <submittedName>
        <fullName evidence="1">TetR/AcrR family transcriptional regulator</fullName>
    </submittedName>
</protein>
<dbReference type="SUPFAM" id="SSF46689">
    <property type="entry name" value="Homeodomain-like"/>
    <property type="match status" value="1"/>
</dbReference>
<evidence type="ECO:0000313" key="2">
    <source>
        <dbReference type="Proteomes" id="UP000248257"/>
    </source>
</evidence>
<dbReference type="Pfam" id="PF00440">
    <property type="entry name" value="TetR_N"/>
    <property type="match status" value="1"/>
</dbReference>
<dbReference type="InterPro" id="IPR001647">
    <property type="entry name" value="HTH_TetR"/>
</dbReference>
<evidence type="ECO:0000313" key="1">
    <source>
        <dbReference type="EMBL" id="PYD56822.1"/>
    </source>
</evidence>
<dbReference type="AlphaFoldDB" id="A0A318PHT9"/>
<gene>
    <name evidence="1" type="ORF">CFR75_09215</name>
</gene>
<dbReference type="EMBL" id="NKUC01000016">
    <property type="protein sequence ID" value="PYD56822.1"/>
    <property type="molecule type" value="Genomic_DNA"/>
</dbReference>
<dbReference type="Pfam" id="PF13305">
    <property type="entry name" value="TetR_C_33"/>
    <property type="match status" value="1"/>
</dbReference>
<dbReference type="Proteomes" id="UP000248257">
    <property type="component" value="Unassembled WGS sequence"/>
</dbReference>
<proteinExistence type="predicted"/>
<dbReference type="RefSeq" id="WP_061274231.1">
    <property type="nucleotide sequence ID" value="NZ_CBCRXN010000014.1"/>
</dbReference>
<name>A0A318PHT9_KOMXY</name>
<dbReference type="Gene3D" id="1.10.357.10">
    <property type="entry name" value="Tetracycline Repressor, domain 2"/>
    <property type="match status" value="1"/>
</dbReference>
<sequence length="187" mass="19848">MQTKEKGRYHHGDLQTTLLRSARVLLEQDGIAALKLRAITRHAGVSATAAAPYFGNLAGLLSVLAAQGFDELTEAMSPPHAPLARDVGLAYIRFAIANPGLFTLMFRSDAINRTDAHLVAASERAFGRLAALPGPEKSGTTQAATMAARWGKAHGLAVLAIDGLLQPLTDNGDTCMTLDQLVSEAFR</sequence>
<dbReference type="OrthoDB" id="7056813at2"/>
<dbReference type="InterPro" id="IPR025996">
    <property type="entry name" value="MT1864/Rv1816-like_C"/>
</dbReference>
<dbReference type="STRING" id="1220579.GCA_001571345_01823"/>
<dbReference type="InterPro" id="IPR009057">
    <property type="entry name" value="Homeodomain-like_sf"/>
</dbReference>
<comment type="caution">
    <text evidence="1">The sequence shown here is derived from an EMBL/GenBank/DDBJ whole genome shotgun (WGS) entry which is preliminary data.</text>
</comment>